<gene>
    <name evidence="2" type="ORF">BRAN1462_LOCUS18689</name>
</gene>
<dbReference type="EMBL" id="HBGW01029428">
    <property type="protein sequence ID" value="CAD9548996.1"/>
    <property type="molecule type" value="Transcribed_RNA"/>
</dbReference>
<sequence>MGGGRPLGPRQPGHEQWCVKKRDLKMLRRMVRGEIDAGRILPTEGDRFDPQDNVFGPSVYTVTEQLIKPVTAEAGARSWALMRHPEGLTCDIFITHSWSEGAFEFIEKVLASWPIRKRAAWCCILANPQALDIGGLLQDPRTSPFAIALRASRYVMVVPTVRASVYSRIWCIYEAHLAVECNSVVFTAASPLRVEGRKYVAVAILFAGLGSIAGVLLPRDAYLYDEISMWTVLLVVVSQLCTRCAPVSCLINALALAGFVAQWVWMFRHTRVTEHVQFQTAVRMSPEGYLVSSVALCTYFIASEIDRLRLAQSRWEARKLKLGYSGVTDAAASVQADKDRIMEDIGDNVAAVDASINVLIASGMSTSCLRANAALGIDLHGAAKLRLSVCAIVFIMWTWGIGVSLNISRTGGEDPWLAEISMAVPFSNFLCYVLCVVLFVRGERDEKAFISVAVAKIMCLMVLWHFGFLISFYGRDIRHMQQAYKLWWTVYTYAFLVLAVASAALASLGRKRLARAPVVGKWLAKMLGPGARVRCTGAGAGETEEDDGAEWKAGKALGVSPTALEVVI</sequence>
<keyword evidence="1" id="KW-1133">Transmembrane helix</keyword>
<organism evidence="2">
    <name type="scientific">Zooxanthella nutricula</name>
    <dbReference type="NCBI Taxonomy" id="1333877"/>
    <lineage>
        <taxon>Eukaryota</taxon>
        <taxon>Sar</taxon>
        <taxon>Alveolata</taxon>
        <taxon>Dinophyceae</taxon>
        <taxon>Peridiniales</taxon>
        <taxon>Peridiniales incertae sedis</taxon>
        <taxon>Zooxanthella</taxon>
    </lineage>
</organism>
<feature type="transmembrane region" description="Helical" evidence="1">
    <location>
        <begin position="249"/>
        <end position="268"/>
    </location>
</feature>
<feature type="transmembrane region" description="Helical" evidence="1">
    <location>
        <begin position="199"/>
        <end position="217"/>
    </location>
</feature>
<evidence type="ECO:0000256" key="1">
    <source>
        <dbReference type="SAM" id="Phobius"/>
    </source>
</evidence>
<feature type="transmembrane region" description="Helical" evidence="1">
    <location>
        <begin position="486"/>
        <end position="508"/>
    </location>
</feature>
<evidence type="ECO:0000313" key="2">
    <source>
        <dbReference type="EMBL" id="CAD9548996.1"/>
    </source>
</evidence>
<dbReference type="AlphaFoldDB" id="A0A7S2JKB7"/>
<reference evidence="2" key="1">
    <citation type="submission" date="2021-01" db="EMBL/GenBank/DDBJ databases">
        <authorList>
            <person name="Corre E."/>
            <person name="Pelletier E."/>
            <person name="Niang G."/>
            <person name="Scheremetjew M."/>
            <person name="Finn R."/>
            <person name="Kale V."/>
            <person name="Holt S."/>
            <person name="Cochrane G."/>
            <person name="Meng A."/>
            <person name="Brown T."/>
            <person name="Cohen L."/>
        </authorList>
    </citation>
    <scope>NUCLEOTIDE SEQUENCE</scope>
    <source>
        <strain evidence="2">RCC3387</strain>
    </source>
</reference>
<name>A0A7S2JKB7_9DINO</name>
<feature type="transmembrane region" description="Helical" evidence="1">
    <location>
        <begin position="288"/>
        <end position="305"/>
    </location>
</feature>
<protein>
    <submittedName>
        <fullName evidence="2">Uncharacterized protein</fullName>
    </submittedName>
</protein>
<keyword evidence="1" id="KW-0812">Transmembrane</keyword>
<keyword evidence="1" id="KW-0472">Membrane</keyword>
<feature type="transmembrane region" description="Helical" evidence="1">
    <location>
        <begin position="420"/>
        <end position="440"/>
    </location>
</feature>
<feature type="transmembrane region" description="Helical" evidence="1">
    <location>
        <begin position="452"/>
        <end position="474"/>
    </location>
</feature>
<accession>A0A7S2JKB7</accession>
<proteinExistence type="predicted"/>
<feature type="transmembrane region" description="Helical" evidence="1">
    <location>
        <begin position="387"/>
        <end position="408"/>
    </location>
</feature>